<keyword evidence="4" id="KW-1185">Reference proteome</keyword>
<sequence length="366" mass="38206">MTPLGRDIAALIAAEGPISVARYMALCLGHPRHGYYMTRDPFGEAGDFITAPEISQMFGELIGLWCADTWGRLGAPARLRLVELGPGRGTLMADALRAARVLPAFRAALDVHLVETSPVLRERQRRTLAGANIEPTWHDDVSTLPAGPMLVVANEFFDALPLRQFVRTPRGWCERLVGLGADDRLAIGLSPEPEPALTLAAPEGAVLEVAEASAALMRRLAARIAREGGALLAIDYGHAASGLGDTLQAVKGHRFVDPLAEPGEADLTVHVDFAALARVARAEGAAVFGPTTQGSFLEALGLSARAAVLKRAPTADAAGIDAAVSRLAGTGAEDMGALFKAIAVTQPGLDGVAGFDSPVPAADPRA</sequence>
<dbReference type="InterPro" id="IPR003788">
    <property type="entry name" value="NDUFAF7"/>
</dbReference>
<gene>
    <name evidence="3" type="ORF">NK718_00710</name>
</gene>
<dbReference type="RefSeq" id="WP_254737534.1">
    <property type="nucleotide sequence ID" value="NZ_JANCLU010000001.1"/>
</dbReference>
<keyword evidence="1 3" id="KW-0489">Methyltransferase</keyword>
<proteinExistence type="predicted"/>
<evidence type="ECO:0000313" key="4">
    <source>
        <dbReference type="Proteomes" id="UP001205890"/>
    </source>
</evidence>
<dbReference type="InterPro" id="IPR038375">
    <property type="entry name" value="NDUFAF7_sf"/>
</dbReference>
<accession>A0ABT1L8J1</accession>
<dbReference type="GO" id="GO:0008168">
    <property type="term" value="F:methyltransferase activity"/>
    <property type="evidence" value="ECO:0007669"/>
    <property type="project" value="UniProtKB-KW"/>
</dbReference>
<reference evidence="3 4" key="1">
    <citation type="submission" date="2022-07" db="EMBL/GenBank/DDBJ databases">
        <authorList>
            <person name="Li W.-J."/>
            <person name="Deng Q.-Q."/>
        </authorList>
    </citation>
    <scope>NUCLEOTIDE SEQUENCE [LARGE SCALE GENOMIC DNA]</scope>
    <source>
        <strain evidence="3 4">SYSU M60028</strain>
    </source>
</reference>
<name>A0ABT1L8J1_9HYPH</name>
<protein>
    <submittedName>
        <fullName evidence="3">Class I SAM-dependent methyltransferase</fullName>
    </submittedName>
</protein>
<evidence type="ECO:0000256" key="2">
    <source>
        <dbReference type="ARBA" id="ARBA00022679"/>
    </source>
</evidence>
<organism evidence="3 4">
    <name type="scientific">Alsobacter ponti</name>
    <dbReference type="NCBI Taxonomy" id="2962936"/>
    <lineage>
        <taxon>Bacteria</taxon>
        <taxon>Pseudomonadati</taxon>
        <taxon>Pseudomonadota</taxon>
        <taxon>Alphaproteobacteria</taxon>
        <taxon>Hyphomicrobiales</taxon>
        <taxon>Alsobacteraceae</taxon>
        <taxon>Alsobacter</taxon>
    </lineage>
</organism>
<dbReference type="Gene3D" id="3.40.50.12710">
    <property type="match status" value="1"/>
</dbReference>
<dbReference type="PANTHER" id="PTHR12049:SF7">
    <property type="entry name" value="PROTEIN ARGININE METHYLTRANSFERASE NDUFAF7, MITOCHONDRIAL"/>
    <property type="match status" value="1"/>
</dbReference>
<dbReference type="InterPro" id="IPR029063">
    <property type="entry name" value="SAM-dependent_MTases_sf"/>
</dbReference>
<evidence type="ECO:0000256" key="1">
    <source>
        <dbReference type="ARBA" id="ARBA00022603"/>
    </source>
</evidence>
<dbReference type="Proteomes" id="UP001205890">
    <property type="component" value="Unassembled WGS sequence"/>
</dbReference>
<dbReference type="Pfam" id="PF02636">
    <property type="entry name" value="Methyltransf_28"/>
    <property type="match status" value="1"/>
</dbReference>
<dbReference type="SUPFAM" id="SSF53335">
    <property type="entry name" value="S-adenosyl-L-methionine-dependent methyltransferases"/>
    <property type="match status" value="1"/>
</dbReference>
<dbReference type="GO" id="GO:0032259">
    <property type="term" value="P:methylation"/>
    <property type="evidence" value="ECO:0007669"/>
    <property type="project" value="UniProtKB-KW"/>
</dbReference>
<dbReference type="PANTHER" id="PTHR12049">
    <property type="entry name" value="PROTEIN ARGININE METHYLTRANSFERASE NDUFAF7, MITOCHONDRIAL"/>
    <property type="match status" value="1"/>
</dbReference>
<evidence type="ECO:0000313" key="3">
    <source>
        <dbReference type="EMBL" id="MCP8937025.1"/>
    </source>
</evidence>
<comment type="caution">
    <text evidence="3">The sequence shown here is derived from an EMBL/GenBank/DDBJ whole genome shotgun (WGS) entry which is preliminary data.</text>
</comment>
<dbReference type="EMBL" id="JANCLU010000001">
    <property type="protein sequence ID" value="MCP8937025.1"/>
    <property type="molecule type" value="Genomic_DNA"/>
</dbReference>
<keyword evidence="2" id="KW-0808">Transferase</keyword>